<reference evidence="2 3" key="1">
    <citation type="submission" date="2023-01" db="EMBL/GenBank/DDBJ databases">
        <title>Psychrosphaera sp. nov., isolated from marine algae.</title>
        <authorList>
            <person name="Bayburt H."/>
            <person name="Choi B.J."/>
            <person name="Kim J.M."/>
            <person name="Choi D.G."/>
            <person name="Jeon C.O."/>
        </authorList>
    </citation>
    <scope>NUCLEOTIDE SEQUENCE [LARGE SCALE GENOMIC DNA]</scope>
    <source>
        <strain evidence="2 3">G1-22</strain>
    </source>
</reference>
<dbReference type="RefSeq" id="WP_272180772.1">
    <property type="nucleotide sequence ID" value="NZ_JAQOMS010000002.1"/>
</dbReference>
<evidence type="ECO:0000313" key="2">
    <source>
        <dbReference type="EMBL" id="MDC2889314.1"/>
    </source>
</evidence>
<sequence length="185" mass="19960">MKTLISLKNSMKTCLVSLFLILSTSAQAGIIYEISSTDIKVGDDFTIDVVFDNATQQTLEGFAFDINDEALQTVDYLGDSLFNLDFMSFYGGADIDQFVVSFDPINSAQVTLATLNFTAHTAGSDTLTLLGNDGMFTGIFLANFGYESVDSSVTFSVTDVPEPSAFAFLICSLVLLVGKRRASSK</sequence>
<feature type="chain" id="PRO_5045053734" description="PEP-CTERM sorting domain-containing protein" evidence="1">
    <location>
        <begin position="29"/>
        <end position="185"/>
    </location>
</feature>
<comment type="caution">
    <text evidence="2">The sequence shown here is derived from an EMBL/GenBank/DDBJ whole genome shotgun (WGS) entry which is preliminary data.</text>
</comment>
<evidence type="ECO:0000256" key="1">
    <source>
        <dbReference type="SAM" id="SignalP"/>
    </source>
</evidence>
<accession>A0ABT5FE27</accession>
<proteinExistence type="predicted"/>
<evidence type="ECO:0000313" key="3">
    <source>
        <dbReference type="Proteomes" id="UP001528411"/>
    </source>
</evidence>
<gene>
    <name evidence="2" type="ORF">PN838_11660</name>
</gene>
<keyword evidence="1" id="KW-0732">Signal</keyword>
<dbReference type="SUPFAM" id="SSF49384">
    <property type="entry name" value="Carbohydrate-binding domain"/>
    <property type="match status" value="1"/>
</dbReference>
<dbReference type="InterPro" id="IPR008965">
    <property type="entry name" value="CBM2/CBM3_carb-bd_dom_sf"/>
</dbReference>
<keyword evidence="3" id="KW-1185">Reference proteome</keyword>
<dbReference type="EMBL" id="JAQOMS010000002">
    <property type="protein sequence ID" value="MDC2889314.1"/>
    <property type="molecule type" value="Genomic_DNA"/>
</dbReference>
<evidence type="ECO:0008006" key="4">
    <source>
        <dbReference type="Google" id="ProtNLM"/>
    </source>
</evidence>
<protein>
    <recommendedName>
        <fullName evidence="4">PEP-CTERM sorting domain-containing protein</fullName>
    </recommendedName>
</protein>
<organism evidence="2 3">
    <name type="scientific">Psychrosphaera algicola</name>
    <dbReference type="NCBI Taxonomy" id="3023714"/>
    <lineage>
        <taxon>Bacteria</taxon>
        <taxon>Pseudomonadati</taxon>
        <taxon>Pseudomonadota</taxon>
        <taxon>Gammaproteobacteria</taxon>
        <taxon>Alteromonadales</taxon>
        <taxon>Pseudoalteromonadaceae</taxon>
        <taxon>Psychrosphaera</taxon>
    </lineage>
</organism>
<feature type="signal peptide" evidence="1">
    <location>
        <begin position="1"/>
        <end position="28"/>
    </location>
</feature>
<name>A0ABT5FE27_9GAMM</name>
<dbReference type="Proteomes" id="UP001528411">
    <property type="component" value="Unassembled WGS sequence"/>
</dbReference>